<organism evidence="2 3">
    <name type="scientific">Actinomadura vinacea</name>
    <dbReference type="NCBI Taxonomy" id="115336"/>
    <lineage>
        <taxon>Bacteria</taxon>
        <taxon>Bacillati</taxon>
        <taxon>Actinomycetota</taxon>
        <taxon>Actinomycetes</taxon>
        <taxon>Streptosporangiales</taxon>
        <taxon>Thermomonosporaceae</taxon>
        <taxon>Actinomadura</taxon>
    </lineage>
</organism>
<sequence length="105" mass="10956">MQAQHRWFRFGGRAGQATARWAAARPRPGKSDAGVRGPSDPPGPVPRGEADRAGPGVGGSTRTAEPHAVQARSGQSAPCPSRQGGCSNSRSSPQVEQYKGDLPRL</sequence>
<gene>
    <name evidence="2" type="ORF">GCM10010191_27700</name>
</gene>
<proteinExistence type="predicted"/>
<evidence type="ECO:0000313" key="2">
    <source>
        <dbReference type="EMBL" id="GAA2415791.1"/>
    </source>
</evidence>
<evidence type="ECO:0000313" key="3">
    <source>
        <dbReference type="Proteomes" id="UP001501231"/>
    </source>
</evidence>
<accession>A0ABP5W0R9</accession>
<feature type="compositionally biased region" description="Polar residues" evidence="1">
    <location>
        <begin position="72"/>
        <end position="95"/>
    </location>
</feature>
<dbReference type="EMBL" id="BAAARW010000011">
    <property type="protein sequence ID" value="GAA2415791.1"/>
    <property type="molecule type" value="Genomic_DNA"/>
</dbReference>
<feature type="compositionally biased region" description="Low complexity" evidence="1">
    <location>
        <begin position="15"/>
        <end position="26"/>
    </location>
</feature>
<evidence type="ECO:0000256" key="1">
    <source>
        <dbReference type="SAM" id="MobiDB-lite"/>
    </source>
</evidence>
<keyword evidence="3" id="KW-1185">Reference proteome</keyword>
<dbReference type="Proteomes" id="UP001501231">
    <property type="component" value="Unassembled WGS sequence"/>
</dbReference>
<name>A0ABP5W0R9_9ACTN</name>
<comment type="caution">
    <text evidence="2">The sequence shown here is derived from an EMBL/GenBank/DDBJ whole genome shotgun (WGS) entry which is preliminary data.</text>
</comment>
<feature type="region of interest" description="Disordered" evidence="1">
    <location>
        <begin position="1"/>
        <end position="105"/>
    </location>
</feature>
<reference evidence="3" key="1">
    <citation type="journal article" date="2019" name="Int. J. Syst. Evol. Microbiol.">
        <title>The Global Catalogue of Microorganisms (GCM) 10K type strain sequencing project: providing services to taxonomists for standard genome sequencing and annotation.</title>
        <authorList>
            <consortium name="The Broad Institute Genomics Platform"/>
            <consortium name="The Broad Institute Genome Sequencing Center for Infectious Disease"/>
            <person name="Wu L."/>
            <person name="Ma J."/>
        </authorList>
    </citation>
    <scope>NUCLEOTIDE SEQUENCE [LARGE SCALE GENOMIC DNA]</scope>
    <source>
        <strain evidence="3">JCM 3325</strain>
    </source>
</reference>
<protein>
    <submittedName>
        <fullName evidence="2">Uncharacterized protein</fullName>
    </submittedName>
</protein>